<feature type="compositionally biased region" description="Low complexity" evidence="9">
    <location>
        <begin position="228"/>
        <end position="239"/>
    </location>
</feature>
<organism evidence="11 12">
    <name type="scientific">Trichoderma asperellum (strain ATCC 204424 / CBS 433.97 / NBRC 101777)</name>
    <dbReference type="NCBI Taxonomy" id="1042311"/>
    <lineage>
        <taxon>Eukaryota</taxon>
        <taxon>Fungi</taxon>
        <taxon>Dikarya</taxon>
        <taxon>Ascomycota</taxon>
        <taxon>Pezizomycotina</taxon>
        <taxon>Sordariomycetes</taxon>
        <taxon>Hypocreomycetidae</taxon>
        <taxon>Hypocreales</taxon>
        <taxon>Hypocreaceae</taxon>
        <taxon>Trichoderma</taxon>
    </lineage>
</organism>
<evidence type="ECO:0000259" key="10">
    <source>
        <dbReference type="PROSITE" id="PS51873"/>
    </source>
</evidence>
<dbReference type="PANTHER" id="PTHR11685">
    <property type="entry name" value="RBR FAMILY RING FINGER AND IBR DOMAIN-CONTAINING"/>
    <property type="match status" value="1"/>
</dbReference>
<keyword evidence="7" id="KW-0833">Ubl conjugation pathway</keyword>
<keyword evidence="6" id="KW-0863">Zinc-finger</keyword>
<evidence type="ECO:0000256" key="5">
    <source>
        <dbReference type="ARBA" id="ARBA00022737"/>
    </source>
</evidence>
<dbReference type="AlphaFoldDB" id="A0A2T3ZQB7"/>
<comment type="catalytic activity">
    <reaction evidence="1">
        <text>[E2 ubiquitin-conjugating enzyme]-S-ubiquitinyl-L-cysteine + [acceptor protein]-L-lysine = [E2 ubiquitin-conjugating enzyme]-L-cysteine + [acceptor protein]-N(6)-ubiquitinyl-L-lysine.</text>
        <dbReference type="EC" id="2.3.2.31"/>
    </reaction>
</comment>
<feature type="compositionally biased region" description="Basic and acidic residues" evidence="9">
    <location>
        <begin position="569"/>
        <end position="581"/>
    </location>
</feature>
<dbReference type="Pfam" id="PF01485">
    <property type="entry name" value="IBR"/>
    <property type="match status" value="1"/>
</dbReference>
<evidence type="ECO:0000313" key="11">
    <source>
        <dbReference type="EMBL" id="PTB46987.1"/>
    </source>
</evidence>
<dbReference type="Gene3D" id="1.20.120.1750">
    <property type="match status" value="1"/>
</dbReference>
<dbReference type="Proteomes" id="UP000240493">
    <property type="component" value="Unassembled WGS sequence"/>
</dbReference>
<feature type="region of interest" description="Disordered" evidence="9">
    <location>
        <begin position="569"/>
        <end position="588"/>
    </location>
</feature>
<dbReference type="InterPro" id="IPR002867">
    <property type="entry name" value="IBR_dom"/>
</dbReference>
<dbReference type="EC" id="2.3.2.31" evidence="2"/>
<dbReference type="CDD" id="cd20336">
    <property type="entry name" value="Rcat_RBR"/>
    <property type="match status" value="1"/>
</dbReference>
<sequence>MDSYTPKKFVPYVETSAMRSNMFVYPGSSHYGMVNPAIMSGFGDDDDDSIWLVDDEETDPEAENAQTPEAEGEGEEEEEVVQLEEEEEGNEEYDYKEDEDEEEEDEEDQEEEKEDEEDEEEEEVEEEEARTSVSLPRTNQFQPPSIHTEPEAAPMADAQTGFRYRINLALFDDDFATPEEDKNPVSVARNQDSAAFTPPAAADTHHATDLLTVAEGSLQQNRKQGKMAASSGSSTPATGNPYVDLLEQQDSAMTEAYQRRLDLSGRRGDDEADDFSFGQRYQSDPGTSSVLVTHQRVPSDREDGDRDCLICADTKEEILFPRSIRSDLTGKIWTDIRCPECRELLDYTDIQRYADVETFKRYETLALRAAMAEAENFFWCTSGCGSGQIHDTGRDQPIVICLHCSHRSCFHHNVAWHQGLTCEEYDQLLADPDNFRSKLEIDNEAWAASQKEQLEADRAMAQGLLEEERRTREMRERRDRQERERTQKAIELARQIAARRKAEEEMSRETVGRTTKPCPGCGWAIEKNDGWVRVKCKHQFCYECGADHKRILENDNTIHKDTCKFHPNQLKDLDGVEGKESDEIDEEE</sequence>
<evidence type="ECO:0000256" key="8">
    <source>
        <dbReference type="ARBA" id="ARBA00022833"/>
    </source>
</evidence>
<feature type="domain" description="RING-type" evidence="10">
    <location>
        <begin position="273"/>
        <end position="572"/>
    </location>
</feature>
<evidence type="ECO:0000313" key="12">
    <source>
        <dbReference type="Proteomes" id="UP000240493"/>
    </source>
</evidence>
<evidence type="ECO:0000256" key="2">
    <source>
        <dbReference type="ARBA" id="ARBA00012251"/>
    </source>
</evidence>
<feature type="compositionally biased region" description="Acidic residues" evidence="9">
    <location>
        <begin position="43"/>
        <end position="62"/>
    </location>
</feature>
<evidence type="ECO:0000256" key="3">
    <source>
        <dbReference type="ARBA" id="ARBA00022679"/>
    </source>
</evidence>
<dbReference type="GO" id="GO:0008270">
    <property type="term" value="F:zinc ion binding"/>
    <property type="evidence" value="ECO:0007669"/>
    <property type="project" value="UniProtKB-KW"/>
</dbReference>
<keyword evidence="12" id="KW-1185">Reference proteome</keyword>
<keyword evidence="4" id="KW-0479">Metal-binding</keyword>
<keyword evidence="3" id="KW-0808">Transferase</keyword>
<feature type="region of interest" description="Disordered" evidence="9">
    <location>
        <begin position="465"/>
        <end position="485"/>
    </location>
</feature>
<dbReference type="CDD" id="cd20335">
    <property type="entry name" value="BRcat_RBR"/>
    <property type="match status" value="1"/>
</dbReference>
<accession>A0A2T3ZQB7</accession>
<evidence type="ECO:0000256" key="6">
    <source>
        <dbReference type="ARBA" id="ARBA00022771"/>
    </source>
</evidence>
<dbReference type="InterPro" id="IPR044066">
    <property type="entry name" value="TRIAD_supradom"/>
</dbReference>
<name>A0A2T3ZQB7_TRIA4</name>
<evidence type="ECO:0000256" key="9">
    <source>
        <dbReference type="SAM" id="MobiDB-lite"/>
    </source>
</evidence>
<gene>
    <name evidence="11" type="ORF">M441DRAFT_64238</name>
</gene>
<evidence type="ECO:0000256" key="4">
    <source>
        <dbReference type="ARBA" id="ARBA00022723"/>
    </source>
</evidence>
<feature type="region of interest" description="Disordered" evidence="9">
    <location>
        <begin position="218"/>
        <end position="241"/>
    </location>
</feature>
<keyword evidence="8" id="KW-0862">Zinc</keyword>
<dbReference type="STRING" id="1042311.A0A2T3ZQB7"/>
<evidence type="ECO:0000256" key="1">
    <source>
        <dbReference type="ARBA" id="ARBA00001798"/>
    </source>
</evidence>
<feature type="region of interest" description="Disordered" evidence="9">
    <location>
        <begin position="264"/>
        <end position="299"/>
    </location>
</feature>
<keyword evidence="5" id="KW-0677">Repeat</keyword>
<dbReference type="SMART" id="SM00647">
    <property type="entry name" value="IBR"/>
    <property type="match status" value="2"/>
</dbReference>
<feature type="compositionally biased region" description="Acidic residues" evidence="9">
    <location>
        <begin position="70"/>
        <end position="128"/>
    </location>
</feature>
<feature type="compositionally biased region" description="Polar residues" evidence="9">
    <location>
        <begin position="279"/>
        <end position="292"/>
    </location>
</feature>
<dbReference type="GO" id="GO:0061630">
    <property type="term" value="F:ubiquitin protein ligase activity"/>
    <property type="evidence" value="ECO:0007669"/>
    <property type="project" value="UniProtKB-EC"/>
</dbReference>
<dbReference type="OrthoDB" id="1431934at2759"/>
<dbReference type="InterPro" id="IPR031127">
    <property type="entry name" value="E3_UB_ligase_RBR"/>
</dbReference>
<dbReference type="PROSITE" id="PS51873">
    <property type="entry name" value="TRIAD"/>
    <property type="match status" value="1"/>
</dbReference>
<evidence type="ECO:0000256" key="7">
    <source>
        <dbReference type="ARBA" id="ARBA00022786"/>
    </source>
</evidence>
<protein>
    <recommendedName>
        <fullName evidence="2">RBR-type E3 ubiquitin transferase</fullName>
        <ecNumber evidence="2">2.3.2.31</ecNumber>
    </recommendedName>
</protein>
<proteinExistence type="predicted"/>
<feature type="region of interest" description="Disordered" evidence="9">
    <location>
        <begin position="42"/>
        <end position="149"/>
    </location>
</feature>
<feature type="compositionally biased region" description="Basic and acidic residues" evidence="9">
    <location>
        <begin position="466"/>
        <end position="485"/>
    </location>
</feature>
<reference evidence="11 12" key="1">
    <citation type="submission" date="2016-07" db="EMBL/GenBank/DDBJ databases">
        <title>Multiple horizontal gene transfer events from other fungi enriched the ability of initially mycotrophic Trichoderma (Ascomycota) to feed on dead plant biomass.</title>
        <authorList>
            <consortium name="DOE Joint Genome Institute"/>
            <person name="Aerts A."/>
            <person name="Atanasova L."/>
            <person name="Chenthamara K."/>
            <person name="Zhang J."/>
            <person name="Grujic M."/>
            <person name="Henrissat B."/>
            <person name="Kuo A."/>
            <person name="Salamov A."/>
            <person name="Lipzen A."/>
            <person name="Labutti K."/>
            <person name="Barry K."/>
            <person name="Miao Y."/>
            <person name="Rahimi M.J."/>
            <person name="Shen Q."/>
            <person name="Grigoriev I.V."/>
            <person name="Kubicek C.P."/>
            <person name="Druzhinina I.S."/>
        </authorList>
    </citation>
    <scope>NUCLEOTIDE SEQUENCE [LARGE SCALE GENOMIC DNA]</scope>
    <source>
        <strain evidence="11 12">CBS 433.97</strain>
    </source>
</reference>
<dbReference type="GO" id="GO:0016567">
    <property type="term" value="P:protein ubiquitination"/>
    <property type="evidence" value="ECO:0007669"/>
    <property type="project" value="InterPro"/>
</dbReference>
<dbReference type="SUPFAM" id="SSF57850">
    <property type="entry name" value="RING/U-box"/>
    <property type="match status" value="3"/>
</dbReference>
<dbReference type="EMBL" id="KZ679256">
    <property type="protein sequence ID" value="PTB46987.1"/>
    <property type="molecule type" value="Genomic_DNA"/>
</dbReference>
<feature type="compositionally biased region" description="Polar residues" evidence="9">
    <location>
        <begin position="131"/>
        <end position="145"/>
    </location>
</feature>